<evidence type="ECO:0000256" key="4">
    <source>
        <dbReference type="ARBA" id="ARBA00022553"/>
    </source>
</evidence>
<dbReference type="RefSeq" id="WP_100423359.1">
    <property type="nucleotide sequence ID" value="NZ_BOOX01000001.1"/>
</dbReference>
<dbReference type="SMART" id="SM00387">
    <property type="entry name" value="HATPase_c"/>
    <property type="match status" value="1"/>
</dbReference>
<keyword evidence="12" id="KW-1133">Transmembrane helix</keyword>
<keyword evidence="7 14" id="KW-0418">Kinase</keyword>
<gene>
    <name evidence="14" type="ORF">CLV28_2214</name>
</gene>
<keyword evidence="6" id="KW-0547">Nucleotide-binding</keyword>
<evidence type="ECO:0000256" key="6">
    <source>
        <dbReference type="ARBA" id="ARBA00022741"/>
    </source>
</evidence>
<dbReference type="Proteomes" id="UP000231693">
    <property type="component" value="Unassembled WGS sequence"/>
</dbReference>
<dbReference type="CDD" id="cd00082">
    <property type="entry name" value="HisKA"/>
    <property type="match status" value="1"/>
</dbReference>
<dbReference type="InterPro" id="IPR036097">
    <property type="entry name" value="HisK_dim/P_sf"/>
</dbReference>
<keyword evidence="12" id="KW-0472">Membrane</keyword>
<dbReference type="OrthoDB" id="9806130at2"/>
<comment type="catalytic activity">
    <reaction evidence="1">
        <text>ATP + protein L-histidine = ADP + protein N-phospho-L-histidine.</text>
        <dbReference type="EC" id="2.7.13.3"/>
    </reaction>
</comment>
<feature type="domain" description="Histidine kinase" evidence="13">
    <location>
        <begin position="170"/>
        <end position="384"/>
    </location>
</feature>
<evidence type="ECO:0000259" key="13">
    <source>
        <dbReference type="PROSITE" id="PS50109"/>
    </source>
</evidence>
<evidence type="ECO:0000256" key="7">
    <source>
        <dbReference type="ARBA" id="ARBA00022777"/>
    </source>
</evidence>
<dbReference type="PANTHER" id="PTHR42878:SF7">
    <property type="entry name" value="SENSOR HISTIDINE KINASE GLRK"/>
    <property type="match status" value="1"/>
</dbReference>
<dbReference type="PRINTS" id="PR00344">
    <property type="entry name" value="BCTRLSENSOR"/>
</dbReference>
<evidence type="ECO:0000313" key="15">
    <source>
        <dbReference type="Proteomes" id="UP000231693"/>
    </source>
</evidence>
<dbReference type="InterPro" id="IPR005467">
    <property type="entry name" value="His_kinase_dom"/>
</dbReference>
<evidence type="ECO:0000256" key="1">
    <source>
        <dbReference type="ARBA" id="ARBA00000085"/>
    </source>
</evidence>
<keyword evidence="11" id="KW-0175">Coiled coil</keyword>
<evidence type="ECO:0000256" key="9">
    <source>
        <dbReference type="ARBA" id="ARBA00023012"/>
    </source>
</evidence>
<dbReference type="GO" id="GO:0005886">
    <property type="term" value="C:plasma membrane"/>
    <property type="evidence" value="ECO:0007669"/>
    <property type="project" value="UniProtKB-SubCell"/>
</dbReference>
<comment type="subcellular location">
    <subcellularLocation>
        <location evidence="2">Cell membrane</location>
    </subcellularLocation>
</comment>
<dbReference type="GO" id="GO:0000156">
    <property type="term" value="F:phosphorelay response regulator activity"/>
    <property type="evidence" value="ECO:0007669"/>
    <property type="project" value="TreeGrafter"/>
</dbReference>
<dbReference type="SUPFAM" id="SSF47384">
    <property type="entry name" value="Homodimeric domain of signal transducing histidine kinase"/>
    <property type="match status" value="1"/>
</dbReference>
<feature type="transmembrane region" description="Helical" evidence="12">
    <location>
        <begin position="33"/>
        <end position="57"/>
    </location>
</feature>
<dbReference type="GO" id="GO:0005524">
    <property type="term" value="F:ATP binding"/>
    <property type="evidence" value="ECO:0007669"/>
    <property type="project" value="UniProtKB-KW"/>
</dbReference>
<dbReference type="InterPro" id="IPR003661">
    <property type="entry name" value="HisK_dim/P_dom"/>
</dbReference>
<evidence type="ECO:0000313" key="14">
    <source>
        <dbReference type="EMBL" id="PJJ70379.1"/>
    </source>
</evidence>
<proteinExistence type="predicted"/>
<dbReference type="Gene3D" id="1.10.287.130">
    <property type="match status" value="1"/>
</dbReference>
<evidence type="ECO:0000256" key="5">
    <source>
        <dbReference type="ARBA" id="ARBA00022679"/>
    </source>
</evidence>
<dbReference type="InterPro" id="IPR004358">
    <property type="entry name" value="Sig_transdc_His_kin-like_C"/>
</dbReference>
<keyword evidence="9" id="KW-0902">Two-component regulatory system</keyword>
<organism evidence="14 15">
    <name type="scientific">Sediminihabitans luteus</name>
    <dbReference type="NCBI Taxonomy" id="1138585"/>
    <lineage>
        <taxon>Bacteria</taxon>
        <taxon>Bacillati</taxon>
        <taxon>Actinomycetota</taxon>
        <taxon>Actinomycetes</taxon>
        <taxon>Micrococcales</taxon>
        <taxon>Cellulomonadaceae</taxon>
        <taxon>Sediminihabitans</taxon>
    </lineage>
</organism>
<feature type="transmembrane region" description="Helical" evidence="12">
    <location>
        <begin position="6"/>
        <end position="26"/>
    </location>
</feature>
<evidence type="ECO:0000256" key="3">
    <source>
        <dbReference type="ARBA" id="ARBA00012438"/>
    </source>
</evidence>
<dbReference type="Pfam" id="PF00512">
    <property type="entry name" value="HisKA"/>
    <property type="match status" value="1"/>
</dbReference>
<dbReference type="PROSITE" id="PS50109">
    <property type="entry name" value="HIS_KIN"/>
    <property type="match status" value="1"/>
</dbReference>
<evidence type="ECO:0000256" key="8">
    <source>
        <dbReference type="ARBA" id="ARBA00022840"/>
    </source>
</evidence>
<keyword evidence="4" id="KW-0597">Phosphoprotein</keyword>
<sequence length="385" mass="39315">MSDLQFMGLVTVVAAVVVGGLGMFLVHRARRWSLVAALVVAALVPFAAVVTAVAVNVDQMFLSSHDADVIWFVLGVSSLLALVLAVILGRAVGHELRRVADDARALARSAAGTSSGTGTGGKDAGAKERAPLTAELAHLAAELAETRDNLAAARAAERAAEDSRRQVVAFVSHDLRSPLAGIHAASQGLRDGVFADTDAALDGIESAVQRMARMIDDLTELSRPDATAPAPASTGGFTQVDLAAVVRDVVAHVLPVATDAGVELVADVAPDVRVTGDAGDLGRLLDNLVSNAVRSSDAGGRVRVAVSRVEGAARLVVEDTCGGIPAHELALAREPGFQGAGERVGSSGLGLAIVDQVVEDHAGRVEIGSTGVGCSVEVRIPALEG</sequence>
<dbReference type="InterPro" id="IPR003594">
    <property type="entry name" value="HATPase_dom"/>
</dbReference>
<feature type="coiled-coil region" evidence="11">
    <location>
        <begin position="136"/>
        <end position="163"/>
    </location>
</feature>
<dbReference type="PANTHER" id="PTHR42878">
    <property type="entry name" value="TWO-COMPONENT HISTIDINE KINASE"/>
    <property type="match status" value="1"/>
</dbReference>
<dbReference type="SUPFAM" id="SSF55874">
    <property type="entry name" value="ATPase domain of HSP90 chaperone/DNA topoisomerase II/histidine kinase"/>
    <property type="match status" value="1"/>
</dbReference>
<feature type="transmembrane region" description="Helical" evidence="12">
    <location>
        <begin position="69"/>
        <end position="88"/>
    </location>
</feature>
<evidence type="ECO:0000256" key="2">
    <source>
        <dbReference type="ARBA" id="ARBA00004236"/>
    </source>
</evidence>
<dbReference type="EMBL" id="PGFE01000003">
    <property type="protein sequence ID" value="PJJ70379.1"/>
    <property type="molecule type" value="Genomic_DNA"/>
</dbReference>
<evidence type="ECO:0000256" key="11">
    <source>
        <dbReference type="SAM" id="Coils"/>
    </source>
</evidence>
<dbReference type="AlphaFoldDB" id="A0A2M9CER8"/>
<dbReference type="GO" id="GO:0007234">
    <property type="term" value="P:osmosensory signaling via phosphorelay pathway"/>
    <property type="evidence" value="ECO:0007669"/>
    <property type="project" value="TreeGrafter"/>
</dbReference>
<keyword evidence="5" id="KW-0808">Transferase</keyword>
<dbReference type="Gene3D" id="3.30.565.10">
    <property type="entry name" value="Histidine kinase-like ATPase, C-terminal domain"/>
    <property type="match status" value="1"/>
</dbReference>
<reference evidence="14 15" key="1">
    <citation type="submission" date="2017-11" db="EMBL/GenBank/DDBJ databases">
        <title>Genomic Encyclopedia of Archaeal and Bacterial Type Strains, Phase II (KMG-II): From Individual Species to Whole Genera.</title>
        <authorList>
            <person name="Goeker M."/>
        </authorList>
    </citation>
    <scope>NUCLEOTIDE SEQUENCE [LARGE SCALE GENOMIC DNA]</scope>
    <source>
        <strain evidence="14 15">DSM 25478</strain>
    </source>
</reference>
<dbReference type="InterPro" id="IPR050351">
    <property type="entry name" value="BphY/WalK/GraS-like"/>
</dbReference>
<dbReference type="Pfam" id="PF02518">
    <property type="entry name" value="HATPase_c"/>
    <property type="match status" value="1"/>
</dbReference>
<dbReference type="InterPro" id="IPR036890">
    <property type="entry name" value="HATPase_C_sf"/>
</dbReference>
<keyword evidence="8" id="KW-0067">ATP-binding</keyword>
<comment type="caution">
    <text evidence="14">The sequence shown here is derived from an EMBL/GenBank/DDBJ whole genome shotgun (WGS) entry which is preliminary data.</text>
</comment>
<evidence type="ECO:0000256" key="12">
    <source>
        <dbReference type="SAM" id="Phobius"/>
    </source>
</evidence>
<protein>
    <recommendedName>
        <fullName evidence="10">Sensor-like histidine kinase SenX3</fullName>
        <ecNumber evidence="3">2.7.13.3</ecNumber>
    </recommendedName>
</protein>
<dbReference type="SMART" id="SM00388">
    <property type="entry name" value="HisKA"/>
    <property type="match status" value="1"/>
</dbReference>
<dbReference type="GO" id="GO:0000155">
    <property type="term" value="F:phosphorelay sensor kinase activity"/>
    <property type="evidence" value="ECO:0007669"/>
    <property type="project" value="InterPro"/>
</dbReference>
<keyword evidence="12" id="KW-0812">Transmembrane</keyword>
<dbReference type="GO" id="GO:0030295">
    <property type="term" value="F:protein kinase activator activity"/>
    <property type="evidence" value="ECO:0007669"/>
    <property type="project" value="TreeGrafter"/>
</dbReference>
<name>A0A2M9CER8_9CELL</name>
<evidence type="ECO:0000256" key="10">
    <source>
        <dbReference type="ARBA" id="ARBA00039401"/>
    </source>
</evidence>
<keyword evidence="15" id="KW-1185">Reference proteome</keyword>
<accession>A0A2M9CER8</accession>
<dbReference type="EC" id="2.7.13.3" evidence="3"/>